<dbReference type="InterPro" id="IPR005119">
    <property type="entry name" value="LysR_subst-bd"/>
</dbReference>
<dbReference type="Proteomes" id="UP000064967">
    <property type="component" value="Chromosome"/>
</dbReference>
<dbReference type="PANTHER" id="PTHR30537:SF5">
    <property type="entry name" value="HTH-TYPE TRANSCRIPTIONAL ACTIVATOR TTDR-RELATED"/>
    <property type="match status" value="1"/>
</dbReference>
<dbReference type="PANTHER" id="PTHR30537">
    <property type="entry name" value="HTH-TYPE TRANSCRIPTIONAL REGULATOR"/>
    <property type="match status" value="1"/>
</dbReference>
<evidence type="ECO:0000259" key="5">
    <source>
        <dbReference type="PROSITE" id="PS50931"/>
    </source>
</evidence>
<sequence length="295" mass="32320">MDLEGIEFLTAAVAAGSFAAAARRLGVTPSAVSRRVAQLERDLGVPLLARTTRSLRLTNDGQAFHERCVRILEELREARDTIARATKKPAGLLRVDAPVALGRAVLAPKLKRFLDRYPEIRLDLTLRDHFVDPVAEGLDVLVRIGSLGESNLIARKLGASRILHVATPSYLKRNGTPKNLKDLARHDCLGYLRDGRPAAFKFVAGDSTLATEIEGSFNANDAEVLKQLVIGGQGIAALFDFLVRDELASGQLVEVLDQHPGTMWPIHALYPRNRHLLPKVGVFLDFLTTLCGRRA</sequence>
<dbReference type="Gene3D" id="1.10.10.10">
    <property type="entry name" value="Winged helix-like DNA-binding domain superfamily/Winged helix DNA-binding domain"/>
    <property type="match status" value="1"/>
</dbReference>
<evidence type="ECO:0000313" key="6">
    <source>
        <dbReference type="EMBL" id="AKV04270.1"/>
    </source>
</evidence>
<reference evidence="6 7" key="1">
    <citation type="submission" date="2015-08" db="EMBL/GenBank/DDBJ databases">
        <authorList>
            <person name="Babu N.S."/>
            <person name="Beckwith C.J."/>
            <person name="Beseler K.G."/>
            <person name="Brison A."/>
            <person name="Carone J.V."/>
            <person name="Caskin T.P."/>
            <person name="Diamond M."/>
            <person name="Durham M.E."/>
            <person name="Foxe J.M."/>
            <person name="Go M."/>
            <person name="Henderson B.A."/>
            <person name="Jones I.B."/>
            <person name="McGettigan J.A."/>
            <person name="Micheletti S.J."/>
            <person name="Nasrallah M.E."/>
            <person name="Ortiz D."/>
            <person name="Piller C.R."/>
            <person name="Privatt S.R."/>
            <person name="Schneider S.L."/>
            <person name="Sharp S."/>
            <person name="Smith T.C."/>
            <person name="Stanton J.D."/>
            <person name="Ullery H.E."/>
            <person name="Wilson R.J."/>
            <person name="Serrano M.G."/>
            <person name="Buck G."/>
            <person name="Lee V."/>
            <person name="Wang Y."/>
            <person name="Carvalho R."/>
            <person name="Voegtly L."/>
            <person name="Shi R."/>
            <person name="Duckworth R."/>
            <person name="Johnson A."/>
            <person name="Loviza R."/>
            <person name="Walstead R."/>
            <person name="Shah Z."/>
            <person name="Kiflezghi M."/>
            <person name="Wade K."/>
            <person name="Ball S.L."/>
            <person name="Bradley K.W."/>
            <person name="Asai D.J."/>
            <person name="Bowman C.A."/>
            <person name="Russell D.A."/>
            <person name="Pope W.H."/>
            <person name="Jacobs-Sera D."/>
            <person name="Hendrix R.W."/>
            <person name="Hatfull G.F."/>
        </authorList>
    </citation>
    <scope>NUCLEOTIDE SEQUENCE [LARGE SCALE GENOMIC DNA]</scope>
    <source>
        <strain evidence="6 7">DSM 27648</strain>
    </source>
</reference>
<evidence type="ECO:0000256" key="3">
    <source>
        <dbReference type="ARBA" id="ARBA00023125"/>
    </source>
</evidence>
<dbReference type="PROSITE" id="PS50931">
    <property type="entry name" value="HTH_LYSR"/>
    <property type="match status" value="1"/>
</dbReference>
<dbReference type="SUPFAM" id="SSF46785">
    <property type="entry name" value="Winged helix' DNA-binding domain"/>
    <property type="match status" value="1"/>
</dbReference>
<dbReference type="EMBL" id="CP012333">
    <property type="protein sequence ID" value="AKV04270.1"/>
    <property type="molecule type" value="Genomic_DNA"/>
</dbReference>
<dbReference type="FunFam" id="1.10.10.10:FF:000001">
    <property type="entry name" value="LysR family transcriptional regulator"/>
    <property type="match status" value="1"/>
</dbReference>
<dbReference type="InterPro" id="IPR058163">
    <property type="entry name" value="LysR-type_TF_proteobact-type"/>
</dbReference>
<proteinExistence type="inferred from homology"/>
<dbReference type="CDD" id="cd08422">
    <property type="entry name" value="PBP2_CrgA_like"/>
    <property type="match status" value="1"/>
</dbReference>
<dbReference type="InterPro" id="IPR000847">
    <property type="entry name" value="LysR_HTH_N"/>
</dbReference>
<dbReference type="GO" id="GO:0003700">
    <property type="term" value="F:DNA-binding transcription factor activity"/>
    <property type="evidence" value="ECO:0007669"/>
    <property type="project" value="InterPro"/>
</dbReference>
<feature type="domain" description="HTH lysR-type" evidence="5">
    <location>
        <begin position="1"/>
        <end position="58"/>
    </location>
</feature>
<keyword evidence="4" id="KW-0804">Transcription</keyword>
<evidence type="ECO:0000313" key="7">
    <source>
        <dbReference type="Proteomes" id="UP000064967"/>
    </source>
</evidence>
<keyword evidence="2" id="KW-0805">Transcription regulation</keyword>
<dbReference type="InterPro" id="IPR036390">
    <property type="entry name" value="WH_DNA-bd_sf"/>
</dbReference>
<organism evidence="6 7">
    <name type="scientific">Labilithrix luteola</name>
    <dbReference type="NCBI Taxonomy" id="1391654"/>
    <lineage>
        <taxon>Bacteria</taxon>
        <taxon>Pseudomonadati</taxon>
        <taxon>Myxococcota</taxon>
        <taxon>Polyangia</taxon>
        <taxon>Polyangiales</taxon>
        <taxon>Labilitrichaceae</taxon>
        <taxon>Labilithrix</taxon>
    </lineage>
</organism>
<dbReference type="PATRIC" id="fig|1391654.3.peg.11077"/>
<dbReference type="OrthoDB" id="5416547at2"/>
<comment type="similarity">
    <text evidence="1">Belongs to the LysR transcriptional regulatory family.</text>
</comment>
<dbReference type="PRINTS" id="PR00039">
    <property type="entry name" value="HTHLYSR"/>
</dbReference>
<name>A0A0K1QFS9_9BACT</name>
<keyword evidence="7" id="KW-1185">Reference proteome</keyword>
<dbReference type="GO" id="GO:0003677">
    <property type="term" value="F:DNA binding"/>
    <property type="evidence" value="ECO:0007669"/>
    <property type="project" value="UniProtKB-KW"/>
</dbReference>
<dbReference type="InterPro" id="IPR036388">
    <property type="entry name" value="WH-like_DNA-bd_sf"/>
</dbReference>
<dbReference type="RefSeq" id="WP_146654907.1">
    <property type="nucleotide sequence ID" value="NZ_CP012333.1"/>
</dbReference>
<dbReference type="SUPFAM" id="SSF53850">
    <property type="entry name" value="Periplasmic binding protein-like II"/>
    <property type="match status" value="1"/>
</dbReference>
<keyword evidence="3" id="KW-0238">DNA-binding</keyword>
<dbReference type="AlphaFoldDB" id="A0A0K1QFS9"/>
<dbReference type="Gene3D" id="3.40.190.290">
    <property type="match status" value="1"/>
</dbReference>
<evidence type="ECO:0000256" key="1">
    <source>
        <dbReference type="ARBA" id="ARBA00009437"/>
    </source>
</evidence>
<evidence type="ECO:0000256" key="2">
    <source>
        <dbReference type="ARBA" id="ARBA00023015"/>
    </source>
</evidence>
<evidence type="ECO:0000256" key="4">
    <source>
        <dbReference type="ARBA" id="ARBA00023163"/>
    </source>
</evidence>
<protein>
    <submittedName>
        <fullName evidence="6">Transcriptional regulator, LysR family</fullName>
    </submittedName>
</protein>
<dbReference type="STRING" id="1391654.AKJ09_10933"/>
<gene>
    <name evidence="6" type="ORF">AKJ09_10933</name>
</gene>
<accession>A0A0K1QFS9</accession>
<dbReference type="Pfam" id="PF00126">
    <property type="entry name" value="HTH_1"/>
    <property type="match status" value="1"/>
</dbReference>
<dbReference type="KEGG" id="llu:AKJ09_10933"/>
<dbReference type="FunFam" id="3.40.190.290:FF:000001">
    <property type="entry name" value="Transcriptional regulator, LysR family"/>
    <property type="match status" value="1"/>
</dbReference>
<dbReference type="Pfam" id="PF03466">
    <property type="entry name" value="LysR_substrate"/>
    <property type="match status" value="1"/>
</dbReference>